<comment type="caution">
    <text evidence="1">The sequence shown here is derived from an EMBL/GenBank/DDBJ whole genome shotgun (WGS) entry which is preliminary data.</text>
</comment>
<keyword evidence="2" id="KW-1185">Reference proteome</keyword>
<dbReference type="SUPFAM" id="SSF51161">
    <property type="entry name" value="Trimeric LpxA-like enzymes"/>
    <property type="match status" value="1"/>
</dbReference>
<proteinExistence type="predicted"/>
<sequence>MNPVTQTIILSASTLRMLPHIAIYLLHRKDIDADLTQVQDRRAGVLNFIKACTRERTFRNLFYYRIGEYLSAPIRWMLPGERTLNIWCPSIGKGAHLEHAYATYLNAEGIGERFYCLQMVTLGNGKGGRPTLGDDVEIYTGATVFGGVRIGNNVTIGAGAVVFTDVPDNCTAVGNPARIIPKRRG</sequence>
<dbReference type="Gene3D" id="2.160.10.10">
    <property type="entry name" value="Hexapeptide repeat proteins"/>
    <property type="match status" value="1"/>
</dbReference>
<dbReference type="AlphaFoldDB" id="A0A0D0HA93"/>
<dbReference type="STRING" id="1602171.ST44_12210"/>
<reference evidence="1 2" key="1">
    <citation type="submission" date="2015-01" db="EMBL/GenBank/DDBJ databases">
        <title>Comparative genomics of non-oral Prevotella species.</title>
        <authorList>
            <person name="Accetto T."/>
            <person name="Nograsek B."/>
            <person name="Avgustin G."/>
        </authorList>
    </citation>
    <scope>NUCLEOTIDE SEQUENCE [LARGE SCALE GENOMIC DNA]</scope>
    <source>
        <strain evidence="1 2">P5-119</strain>
    </source>
</reference>
<organism evidence="1 2">
    <name type="scientific">Prevotella pectinovora</name>
    <dbReference type="NCBI Taxonomy" id="1602169"/>
    <lineage>
        <taxon>Bacteria</taxon>
        <taxon>Pseudomonadati</taxon>
        <taxon>Bacteroidota</taxon>
        <taxon>Bacteroidia</taxon>
        <taxon>Bacteroidales</taxon>
        <taxon>Prevotellaceae</taxon>
        <taxon>Prevotella</taxon>
    </lineage>
</organism>
<dbReference type="GeneID" id="93484471"/>
<keyword evidence="1" id="KW-0808">Transferase</keyword>
<accession>A0A0D0HA93</accession>
<dbReference type="EMBL" id="JXQK01000088">
    <property type="protein sequence ID" value="KIP60097.1"/>
    <property type="molecule type" value="Genomic_DNA"/>
</dbReference>
<dbReference type="Pfam" id="PF00132">
    <property type="entry name" value="Hexapep"/>
    <property type="match status" value="1"/>
</dbReference>
<protein>
    <submittedName>
        <fullName evidence="1">Serine acetyltransferase</fullName>
    </submittedName>
</protein>
<dbReference type="PANTHER" id="PTHR42811">
    <property type="entry name" value="SERINE ACETYLTRANSFERASE"/>
    <property type="match status" value="1"/>
</dbReference>
<gene>
    <name evidence="1" type="ORF">ST44_12210</name>
</gene>
<dbReference type="InterPro" id="IPR001451">
    <property type="entry name" value="Hexapep"/>
</dbReference>
<evidence type="ECO:0000313" key="2">
    <source>
        <dbReference type="Proteomes" id="UP000032046"/>
    </source>
</evidence>
<dbReference type="GO" id="GO:0016740">
    <property type="term" value="F:transferase activity"/>
    <property type="evidence" value="ECO:0007669"/>
    <property type="project" value="UniProtKB-KW"/>
</dbReference>
<name>A0A0D0HA93_9BACT</name>
<dbReference type="RefSeq" id="WP_022316623.1">
    <property type="nucleotide sequence ID" value="NZ_JALFDM010000106.1"/>
</dbReference>
<evidence type="ECO:0000313" key="1">
    <source>
        <dbReference type="EMBL" id="KIP60097.1"/>
    </source>
</evidence>
<dbReference type="InterPro" id="IPR011004">
    <property type="entry name" value="Trimer_LpxA-like_sf"/>
</dbReference>
<dbReference type="Proteomes" id="UP000032046">
    <property type="component" value="Unassembled WGS sequence"/>
</dbReference>